<keyword evidence="3" id="KW-0479">Metal-binding</keyword>
<evidence type="ECO:0000256" key="3">
    <source>
        <dbReference type="ARBA" id="ARBA00022723"/>
    </source>
</evidence>
<feature type="region of interest" description="Disordered" evidence="7">
    <location>
        <begin position="165"/>
        <end position="193"/>
    </location>
</feature>
<keyword evidence="6" id="KW-0106">Calcium</keyword>
<comment type="similarity">
    <text evidence="2">Belongs to the sulfatase family.</text>
</comment>
<feature type="signal peptide" evidence="8">
    <location>
        <begin position="1"/>
        <end position="21"/>
    </location>
</feature>
<organism evidence="10 11">
    <name type="scientific">Cyclobacterium jeungdonense</name>
    <dbReference type="NCBI Taxonomy" id="708087"/>
    <lineage>
        <taxon>Bacteria</taxon>
        <taxon>Pseudomonadati</taxon>
        <taxon>Bacteroidota</taxon>
        <taxon>Cytophagia</taxon>
        <taxon>Cytophagales</taxon>
        <taxon>Cyclobacteriaceae</taxon>
        <taxon>Cyclobacterium</taxon>
    </lineage>
</organism>
<protein>
    <submittedName>
        <fullName evidence="10">Sulfatase</fullName>
    </submittedName>
</protein>
<evidence type="ECO:0000256" key="2">
    <source>
        <dbReference type="ARBA" id="ARBA00008779"/>
    </source>
</evidence>
<dbReference type="InterPro" id="IPR017850">
    <property type="entry name" value="Alkaline_phosphatase_core_sf"/>
</dbReference>
<sequence>MILSLLRIAFCLSLLPTGIQAQERKNVTPNVLFILVDDLGYHDLGYTGSRFYETPHIDKLANEGMVFTQAYAASPICSPSRAAILTGKYPARINLTDYIPGNRHYGPHPDQKLASHPFKLFLDPKETTMAEAFKSNGYTTFFAGKWHLGEKKMHYPENHGFDINKGGNHTGHPAGGYFSPYNNPQLPDGPEGEYLTDRLTDETITFITQKREQPFFAFLSYYTVHLPLQGKPEKVEKYRDKRDDMQYEGEEYEQQDETYIKNHQNNPPYAAMVERLDENIGRLMQALSQTGLDQNTLVIFTSDNGGMATSNLAKQIPTSNAPLRTGKGYLYEGGIRVPLIFRWPEKIEPGSSSAYPATGTDFYPTILDMTGLKTLPEQHQDGISLKPLLLGEKLDNRPLFWYYPHYSGGLGGRPSAAIREGNYKLIYFFESNRSELYNMESDREEDTDLSEKFPKKRNRLNKKLQNWMEEIAVQLPYPNPSYQPEK</sequence>
<evidence type="ECO:0000256" key="6">
    <source>
        <dbReference type="ARBA" id="ARBA00022837"/>
    </source>
</evidence>
<evidence type="ECO:0000313" key="11">
    <source>
        <dbReference type="Proteomes" id="UP001236663"/>
    </source>
</evidence>
<evidence type="ECO:0000256" key="1">
    <source>
        <dbReference type="ARBA" id="ARBA00001913"/>
    </source>
</evidence>
<keyword evidence="5" id="KW-0378">Hydrolase</keyword>
<dbReference type="SUPFAM" id="SSF53649">
    <property type="entry name" value="Alkaline phosphatase-like"/>
    <property type="match status" value="1"/>
</dbReference>
<accession>A0ABT8C7P9</accession>
<proteinExistence type="inferred from homology"/>
<dbReference type="PANTHER" id="PTHR42693">
    <property type="entry name" value="ARYLSULFATASE FAMILY MEMBER"/>
    <property type="match status" value="1"/>
</dbReference>
<keyword evidence="11" id="KW-1185">Reference proteome</keyword>
<dbReference type="InterPro" id="IPR024607">
    <property type="entry name" value="Sulfatase_CS"/>
</dbReference>
<keyword evidence="4 8" id="KW-0732">Signal</keyword>
<evidence type="ECO:0000256" key="8">
    <source>
        <dbReference type="SAM" id="SignalP"/>
    </source>
</evidence>
<name>A0ABT8C7P9_9BACT</name>
<comment type="caution">
    <text evidence="10">The sequence shown here is derived from an EMBL/GenBank/DDBJ whole genome shotgun (WGS) entry which is preliminary data.</text>
</comment>
<dbReference type="PROSITE" id="PS00149">
    <property type="entry name" value="SULFATASE_2"/>
    <property type="match status" value="1"/>
</dbReference>
<dbReference type="Proteomes" id="UP001236663">
    <property type="component" value="Unassembled WGS sequence"/>
</dbReference>
<feature type="chain" id="PRO_5045880604" evidence="8">
    <location>
        <begin position="22"/>
        <end position="486"/>
    </location>
</feature>
<dbReference type="PROSITE" id="PS00523">
    <property type="entry name" value="SULFATASE_1"/>
    <property type="match status" value="1"/>
</dbReference>
<dbReference type="Gene3D" id="3.40.720.10">
    <property type="entry name" value="Alkaline Phosphatase, subunit A"/>
    <property type="match status" value="1"/>
</dbReference>
<dbReference type="Gene3D" id="3.30.1120.10">
    <property type="match status" value="1"/>
</dbReference>
<evidence type="ECO:0000256" key="4">
    <source>
        <dbReference type="ARBA" id="ARBA00022729"/>
    </source>
</evidence>
<evidence type="ECO:0000256" key="7">
    <source>
        <dbReference type="SAM" id="MobiDB-lite"/>
    </source>
</evidence>
<comment type="cofactor">
    <cofactor evidence="1">
        <name>Ca(2+)</name>
        <dbReference type="ChEBI" id="CHEBI:29108"/>
    </cofactor>
</comment>
<feature type="domain" description="Sulfatase N-terminal" evidence="9">
    <location>
        <begin position="29"/>
        <end position="371"/>
    </location>
</feature>
<gene>
    <name evidence="10" type="ORF">QWZ15_11925</name>
</gene>
<reference evidence="11" key="1">
    <citation type="journal article" date="2019" name="Int. J. Syst. Evol. Microbiol.">
        <title>The Global Catalogue of Microorganisms (GCM) 10K type strain sequencing project: providing services to taxonomists for standard genome sequencing and annotation.</title>
        <authorList>
            <consortium name="The Broad Institute Genomics Platform"/>
            <consortium name="The Broad Institute Genome Sequencing Center for Infectious Disease"/>
            <person name="Wu L."/>
            <person name="Ma J."/>
        </authorList>
    </citation>
    <scope>NUCLEOTIDE SEQUENCE [LARGE SCALE GENOMIC DNA]</scope>
    <source>
        <strain evidence="11">CECT 7706</strain>
    </source>
</reference>
<evidence type="ECO:0000259" key="9">
    <source>
        <dbReference type="Pfam" id="PF00884"/>
    </source>
</evidence>
<dbReference type="InterPro" id="IPR050738">
    <property type="entry name" value="Sulfatase"/>
</dbReference>
<evidence type="ECO:0000313" key="10">
    <source>
        <dbReference type="EMBL" id="MDN3688541.1"/>
    </source>
</evidence>
<dbReference type="InterPro" id="IPR000917">
    <property type="entry name" value="Sulfatase_N"/>
</dbReference>
<evidence type="ECO:0000256" key="5">
    <source>
        <dbReference type="ARBA" id="ARBA00022801"/>
    </source>
</evidence>
<dbReference type="Pfam" id="PF00884">
    <property type="entry name" value="Sulfatase"/>
    <property type="match status" value="1"/>
</dbReference>
<dbReference type="PANTHER" id="PTHR42693:SF42">
    <property type="entry name" value="ARYLSULFATASE G"/>
    <property type="match status" value="1"/>
</dbReference>
<dbReference type="RefSeq" id="WP_163386774.1">
    <property type="nucleotide sequence ID" value="NZ_JAUFQS010000010.1"/>
</dbReference>
<dbReference type="EMBL" id="JAUFQS010000010">
    <property type="protein sequence ID" value="MDN3688541.1"/>
    <property type="molecule type" value="Genomic_DNA"/>
</dbReference>
<dbReference type="CDD" id="cd16144">
    <property type="entry name" value="ARS_like"/>
    <property type="match status" value="1"/>
</dbReference>